<reference evidence="2 3" key="1">
    <citation type="submission" date="2021-01" db="EMBL/GenBank/DDBJ databases">
        <title>Genome Sequence and Methylation Pattern of Haloterrigena salifodinae BOL5-1, An Extremely Halophilic Archaeon from a Bolivian Salt Mine.</title>
        <authorList>
            <person name="DasSarma P."/>
            <person name="Anton B.P."/>
            <person name="DasSarma S.L."/>
            <person name="von Ehrenheim H.A.L."/>
            <person name="Martinez F.L."/>
            <person name="Guzman D."/>
            <person name="Roberts R.J."/>
            <person name="DasSarma S."/>
        </authorList>
    </citation>
    <scope>NUCLEOTIDE SEQUENCE [LARGE SCALE GENOMIC DNA]</scope>
    <source>
        <strain evidence="2 3">BOL5-1</strain>
    </source>
</reference>
<evidence type="ECO:0000313" key="2">
    <source>
        <dbReference type="EMBL" id="QRV15073.1"/>
    </source>
</evidence>
<dbReference type="OrthoDB" id="346486at2157"/>
<gene>
    <name evidence="2" type="ORF">JMJ58_19530</name>
</gene>
<sequence length="113" mass="12096">MKPAHDGRGDVAVVCPLCDVDEWAWEMYPGVYGPQTLVKEVFHFTMGCPECGTEGRHDDSGQVICDDDSCGIVISGDKPMLLPEDHFDGRCGGDGGTGVPAIMEAQPTEPDVQ</sequence>
<dbReference type="EMBL" id="CP069188">
    <property type="protein sequence ID" value="QRV15073.1"/>
    <property type="molecule type" value="Genomic_DNA"/>
</dbReference>
<dbReference type="RefSeq" id="WP_204747689.1">
    <property type="nucleotide sequence ID" value="NZ_CP069188.1"/>
</dbReference>
<dbReference type="GeneID" id="62877364"/>
<name>A0A8T8E0L7_9EURY</name>
<protein>
    <submittedName>
        <fullName evidence="2">Uncharacterized protein</fullName>
    </submittedName>
</protein>
<accession>A0A8T8E0L7</accession>
<dbReference type="KEGG" id="hsal:JMJ58_19530"/>
<proteinExistence type="predicted"/>
<evidence type="ECO:0000256" key="1">
    <source>
        <dbReference type="SAM" id="MobiDB-lite"/>
    </source>
</evidence>
<evidence type="ECO:0000313" key="3">
    <source>
        <dbReference type="Proteomes" id="UP000637819"/>
    </source>
</evidence>
<dbReference type="Proteomes" id="UP000637819">
    <property type="component" value="Chromosome"/>
</dbReference>
<dbReference type="AlphaFoldDB" id="A0A8T8E0L7"/>
<organism evidence="2 3">
    <name type="scientific">Haloterrigena salifodinae</name>
    <dbReference type="NCBI Taxonomy" id="2675099"/>
    <lineage>
        <taxon>Archaea</taxon>
        <taxon>Methanobacteriati</taxon>
        <taxon>Methanobacteriota</taxon>
        <taxon>Stenosarchaea group</taxon>
        <taxon>Halobacteria</taxon>
        <taxon>Halobacteriales</taxon>
        <taxon>Natrialbaceae</taxon>
        <taxon>Haloterrigena</taxon>
    </lineage>
</organism>
<feature type="region of interest" description="Disordered" evidence="1">
    <location>
        <begin position="93"/>
        <end position="113"/>
    </location>
</feature>
<keyword evidence="3" id="KW-1185">Reference proteome</keyword>